<dbReference type="Proteomes" id="UP000008394">
    <property type="component" value="Chromosome"/>
</dbReference>
<reference evidence="5 6" key="1">
    <citation type="journal article" date="2011" name="J. Bacteriol.">
        <title>Genome Sequence of the Probiotic Strain Bifidobacterium animalis subsp. lactis CNCM I-2494.</title>
        <authorList>
            <person name="Chervaux C."/>
            <person name="Grimaldi C."/>
            <person name="Bolotin A."/>
            <person name="Quinquis B."/>
            <person name="Legrain-Raspaud S."/>
            <person name="van Hylckama Vlieg J.E."/>
            <person name="Denariaz G."/>
            <person name="Smokvina T."/>
        </authorList>
    </citation>
    <scope>NUCLEOTIDE SEQUENCE [LARGE SCALE GENOMIC DNA]</scope>
    <source>
        <strain evidence="5 6">CNCM I-2494</strain>
    </source>
</reference>
<dbReference type="InterPro" id="IPR050248">
    <property type="entry name" value="Polysacc_deacetylase_ArnD"/>
</dbReference>
<feature type="transmembrane region" description="Helical" evidence="3">
    <location>
        <begin position="60"/>
        <end position="84"/>
    </location>
</feature>
<dbReference type="AlphaFoldDB" id="A0A806FVP2"/>
<dbReference type="EMBL" id="CP002915">
    <property type="protein sequence ID" value="AEK29570.1"/>
    <property type="molecule type" value="Genomic_DNA"/>
</dbReference>
<evidence type="ECO:0000313" key="5">
    <source>
        <dbReference type="EMBL" id="AEK29570.1"/>
    </source>
</evidence>
<keyword evidence="1" id="KW-0479">Metal-binding</keyword>
<organism evidence="5 6">
    <name type="scientific">Bifidobacterium animalis subsp. lactis CNCM I-2494</name>
    <dbReference type="NCBI Taxonomy" id="1042403"/>
    <lineage>
        <taxon>Bacteria</taxon>
        <taxon>Bacillati</taxon>
        <taxon>Actinomycetota</taxon>
        <taxon>Actinomycetes</taxon>
        <taxon>Bifidobacteriales</taxon>
        <taxon>Bifidobacteriaceae</taxon>
        <taxon>Bifidobacterium</taxon>
    </lineage>
</organism>
<dbReference type="Pfam" id="PF01522">
    <property type="entry name" value="Polysacc_deac_1"/>
    <property type="match status" value="1"/>
</dbReference>
<protein>
    <submittedName>
        <fullName evidence="5">Chitin deacetylase</fullName>
        <ecNumber evidence="5">3.5.1.41</ecNumber>
    </submittedName>
</protein>
<keyword evidence="3" id="KW-1133">Transmembrane helix</keyword>
<dbReference type="GO" id="GO:0005975">
    <property type="term" value="P:carbohydrate metabolic process"/>
    <property type="evidence" value="ECO:0007669"/>
    <property type="project" value="InterPro"/>
</dbReference>
<keyword evidence="3" id="KW-0812">Transmembrane</keyword>
<dbReference type="EC" id="3.5.1.41" evidence="5"/>
<evidence type="ECO:0000259" key="4">
    <source>
        <dbReference type="PROSITE" id="PS51677"/>
    </source>
</evidence>
<dbReference type="InterPro" id="IPR002509">
    <property type="entry name" value="NODB_dom"/>
</dbReference>
<evidence type="ECO:0000256" key="3">
    <source>
        <dbReference type="SAM" id="Phobius"/>
    </source>
</evidence>
<accession>A0A806FVP2</accession>
<evidence type="ECO:0000256" key="1">
    <source>
        <dbReference type="ARBA" id="ARBA00022723"/>
    </source>
</evidence>
<name>A0A806FVP2_BIFAN</name>
<dbReference type="CDD" id="cd10917">
    <property type="entry name" value="CE4_NodB_like_6s_7s"/>
    <property type="match status" value="1"/>
</dbReference>
<dbReference type="Gene3D" id="3.20.20.370">
    <property type="entry name" value="Glycoside hydrolase/deacetylase"/>
    <property type="match status" value="1"/>
</dbReference>
<dbReference type="GO" id="GO:0046872">
    <property type="term" value="F:metal ion binding"/>
    <property type="evidence" value="ECO:0007669"/>
    <property type="project" value="UniProtKB-KW"/>
</dbReference>
<keyword evidence="2 5" id="KW-0378">Hydrolase</keyword>
<evidence type="ECO:0000313" key="6">
    <source>
        <dbReference type="Proteomes" id="UP000008394"/>
    </source>
</evidence>
<dbReference type="InterPro" id="IPR011330">
    <property type="entry name" value="Glyco_hydro/deAcase_b/a-brl"/>
</dbReference>
<dbReference type="PANTHER" id="PTHR10587">
    <property type="entry name" value="GLYCOSYL TRANSFERASE-RELATED"/>
    <property type="match status" value="1"/>
</dbReference>
<dbReference type="GO" id="GO:0016020">
    <property type="term" value="C:membrane"/>
    <property type="evidence" value="ECO:0007669"/>
    <property type="project" value="TreeGrafter"/>
</dbReference>
<feature type="domain" description="NodB homology" evidence="4">
    <location>
        <begin position="246"/>
        <end position="425"/>
    </location>
</feature>
<dbReference type="SUPFAM" id="SSF88713">
    <property type="entry name" value="Glycoside hydrolase/deacetylase"/>
    <property type="match status" value="1"/>
</dbReference>
<dbReference type="PANTHER" id="PTHR10587:SF133">
    <property type="entry name" value="CHITIN DEACETYLASE 1-RELATED"/>
    <property type="match status" value="1"/>
</dbReference>
<dbReference type="PROSITE" id="PS51677">
    <property type="entry name" value="NODB"/>
    <property type="match status" value="1"/>
</dbReference>
<proteinExistence type="predicted"/>
<sequence>MAVARRLKMDREDHVAGKDAERIPDYENEEAGRAEFEHEVEDLSFGDNVHAPKPKHRHPALFSAVTTLIVLLVLALGAGAWYMWQYHWRTLSIEVDGTAYSAKADTTVAAFMRDHRDFERKPGRLLSVEGKVLEPSGGNTVSVKFDGKQIEPADWDHTRFEKNGTLTVTPGTDLTEEHTVEQRKVPFKTDINLNGGPVQIVTQQGEDGLQEFWVGRQSKKTAAKTVIRKQEPLIVKSFAPRPEGKKVIALTFDDGPSIYSDKILDILKQNKVKATFFELGEQSLEFPKVEQRIVREGHQIASHSVSHPYFPNMSAQEQRQEIESSLSDIKKASDVSTRTFRAPYGAFGVDEWKNNATLIDRNVLWDVDTLDWKRPGEKQITKEVVDYVHNGAVVLMHSGGGDRSQTVKALPEIIKQLKKKGYSFVTIDELCKMAGLPEAAEPSR</sequence>
<gene>
    <name evidence="5" type="ORF">BALAC2494_00996</name>
</gene>
<keyword evidence="3" id="KW-0472">Membrane</keyword>
<dbReference type="KEGG" id="bnm:BALAC2494_00996"/>
<dbReference type="GO" id="GO:0004099">
    <property type="term" value="F:chitin deacetylase activity"/>
    <property type="evidence" value="ECO:0007669"/>
    <property type="project" value="UniProtKB-EC"/>
</dbReference>
<evidence type="ECO:0000256" key="2">
    <source>
        <dbReference type="ARBA" id="ARBA00022801"/>
    </source>
</evidence>